<dbReference type="Pfam" id="PF01471">
    <property type="entry name" value="PG_binding_1"/>
    <property type="match status" value="1"/>
</dbReference>
<dbReference type="AlphaFoldDB" id="G2GPQ4"/>
<evidence type="ECO:0000259" key="1">
    <source>
        <dbReference type="Pfam" id="PF01471"/>
    </source>
</evidence>
<dbReference type="InterPro" id="IPR002477">
    <property type="entry name" value="Peptidoglycan-bd-like"/>
</dbReference>
<evidence type="ECO:0000313" key="2">
    <source>
        <dbReference type="EMBL" id="EGX54512.1"/>
    </source>
</evidence>
<feature type="domain" description="Peptidoglycan binding-like" evidence="1">
    <location>
        <begin position="15"/>
        <end position="73"/>
    </location>
</feature>
<gene>
    <name evidence="2" type="ORF">SZN_37591</name>
</gene>
<dbReference type="Gene3D" id="1.10.101.10">
    <property type="entry name" value="PGBD-like superfamily/PGBD"/>
    <property type="match status" value="1"/>
</dbReference>
<accession>G2GPQ4</accession>
<proteinExistence type="predicted"/>
<dbReference type="InterPro" id="IPR036366">
    <property type="entry name" value="PGBDSf"/>
</dbReference>
<organism evidence="2 3">
    <name type="scientific">Streptomyces zinciresistens K42</name>
    <dbReference type="NCBI Taxonomy" id="700597"/>
    <lineage>
        <taxon>Bacteria</taxon>
        <taxon>Bacillati</taxon>
        <taxon>Actinomycetota</taxon>
        <taxon>Actinomycetes</taxon>
        <taxon>Kitasatosporales</taxon>
        <taxon>Streptomycetaceae</taxon>
        <taxon>Streptomyces</taxon>
    </lineage>
</organism>
<dbReference type="SUPFAM" id="SSF47090">
    <property type="entry name" value="PGBD-like"/>
    <property type="match status" value="1"/>
</dbReference>
<dbReference type="EMBL" id="AGBF01000416">
    <property type="protein sequence ID" value="EGX54512.1"/>
    <property type="molecule type" value="Genomic_DNA"/>
</dbReference>
<evidence type="ECO:0000313" key="3">
    <source>
        <dbReference type="Proteomes" id="UP000004217"/>
    </source>
</evidence>
<keyword evidence="3" id="KW-1185">Reference proteome</keyword>
<dbReference type="PATRIC" id="fig|700597.3.peg.7253"/>
<protein>
    <recommendedName>
        <fullName evidence="1">Peptidoglycan binding-like domain-containing protein</fullName>
    </recommendedName>
</protein>
<name>G2GPQ4_9ACTN</name>
<comment type="caution">
    <text evidence="2">The sequence shown here is derived from an EMBL/GenBank/DDBJ whole genome shotgun (WGS) entry which is preliminary data.</text>
</comment>
<reference evidence="2 3" key="1">
    <citation type="submission" date="2011-08" db="EMBL/GenBank/DDBJ databases">
        <authorList>
            <person name="Lin Y."/>
            <person name="Hao X."/>
            <person name="Johnstone L."/>
            <person name="Miller S.J."/>
            <person name="Wei G."/>
            <person name="Rensing C."/>
        </authorList>
    </citation>
    <scope>NUCLEOTIDE SEQUENCE [LARGE SCALE GENOMIC DNA]</scope>
    <source>
        <strain evidence="2 3">K42</strain>
    </source>
</reference>
<dbReference type="RefSeq" id="WP_007506300.1">
    <property type="nucleotide sequence ID" value="NZ_AGBF01000416.1"/>
</dbReference>
<sequence length="80" mass="9081">MRDPTAPPALGRGDRGPDVVELELRLTQLGLYGRQPRGTYNEGVEDAVMRYQWTRGIRPDDYGVYDAETRQRLESETTAP</sequence>
<dbReference type="InterPro" id="IPR036365">
    <property type="entry name" value="PGBD-like_sf"/>
</dbReference>
<dbReference type="Proteomes" id="UP000004217">
    <property type="component" value="Unassembled WGS sequence"/>
</dbReference>